<comment type="subcellular location">
    <subcellularLocation>
        <location evidence="1">Cell membrane</location>
        <topology evidence="1">Multi-pass membrane protein</topology>
    </subcellularLocation>
</comment>
<comment type="caution">
    <text evidence="5">The sequence shown here is derived from an EMBL/GenBank/DDBJ whole genome shotgun (WGS) entry which is preliminary data.</text>
</comment>
<dbReference type="Gene3D" id="3.40.50.720">
    <property type="entry name" value="NAD(P)-binding Rossmann-like Domain"/>
    <property type="match status" value="1"/>
</dbReference>
<accession>A0A7C4RMI1</accession>
<dbReference type="AlphaFoldDB" id="A0A7C4RMI1"/>
<feature type="domain" description="RCK C-terminal" evidence="4">
    <location>
        <begin position="274"/>
        <end position="360"/>
    </location>
</feature>
<protein>
    <submittedName>
        <fullName evidence="5">Potassium channel protein</fullName>
    </submittedName>
</protein>
<keyword evidence="2" id="KW-1133">Transmembrane helix</keyword>
<keyword evidence="5" id="KW-0406">Ion transport</keyword>
<dbReference type="EMBL" id="DSUH01000082">
    <property type="protein sequence ID" value="HGU31975.1"/>
    <property type="molecule type" value="Genomic_DNA"/>
</dbReference>
<dbReference type="PANTHER" id="PTHR43833">
    <property type="entry name" value="POTASSIUM CHANNEL PROTEIN 2-RELATED-RELATED"/>
    <property type="match status" value="1"/>
</dbReference>
<evidence type="ECO:0000313" key="5">
    <source>
        <dbReference type="EMBL" id="HGU31975.1"/>
    </source>
</evidence>
<dbReference type="InterPro" id="IPR050721">
    <property type="entry name" value="Trk_Ktr_HKT_K-transport"/>
</dbReference>
<feature type="transmembrane region" description="Helical" evidence="2">
    <location>
        <begin position="29"/>
        <end position="50"/>
    </location>
</feature>
<dbReference type="Pfam" id="PF02254">
    <property type="entry name" value="TrkA_N"/>
    <property type="match status" value="1"/>
</dbReference>
<feature type="transmembrane region" description="Helical" evidence="2">
    <location>
        <begin position="86"/>
        <end position="111"/>
    </location>
</feature>
<dbReference type="GO" id="GO:0006813">
    <property type="term" value="P:potassium ion transport"/>
    <property type="evidence" value="ECO:0007669"/>
    <property type="project" value="InterPro"/>
</dbReference>
<dbReference type="PANTHER" id="PTHR43833:SF9">
    <property type="entry name" value="POTASSIUM CHANNEL PROTEIN YUGO-RELATED"/>
    <property type="match status" value="1"/>
</dbReference>
<organism evidence="5">
    <name type="scientific">Desulfatirhabdium butyrativorans</name>
    <dbReference type="NCBI Taxonomy" id="340467"/>
    <lineage>
        <taxon>Bacteria</taxon>
        <taxon>Pseudomonadati</taxon>
        <taxon>Thermodesulfobacteriota</taxon>
        <taxon>Desulfobacteria</taxon>
        <taxon>Desulfobacterales</taxon>
        <taxon>Desulfatirhabdiaceae</taxon>
        <taxon>Desulfatirhabdium</taxon>
    </lineage>
</organism>
<dbReference type="InterPro" id="IPR036721">
    <property type="entry name" value="RCK_C_sf"/>
</dbReference>
<proteinExistence type="predicted"/>
<dbReference type="GO" id="GO:0005886">
    <property type="term" value="C:plasma membrane"/>
    <property type="evidence" value="ECO:0007669"/>
    <property type="project" value="UniProtKB-SubCell"/>
</dbReference>
<keyword evidence="5" id="KW-0407">Ion channel</keyword>
<feature type="transmembrane region" description="Helical" evidence="2">
    <location>
        <begin position="62"/>
        <end position="80"/>
    </location>
</feature>
<evidence type="ECO:0000256" key="2">
    <source>
        <dbReference type="SAM" id="Phobius"/>
    </source>
</evidence>
<dbReference type="Gene3D" id="1.10.287.70">
    <property type="match status" value="1"/>
</dbReference>
<evidence type="ECO:0000259" key="3">
    <source>
        <dbReference type="PROSITE" id="PS51201"/>
    </source>
</evidence>
<dbReference type="SUPFAM" id="SSF116726">
    <property type="entry name" value="TrkA C-terminal domain-like"/>
    <property type="match status" value="1"/>
</dbReference>
<dbReference type="PROSITE" id="PS51202">
    <property type="entry name" value="RCK_C"/>
    <property type="match status" value="1"/>
</dbReference>
<feature type="domain" description="RCK N-terminal" evidence="3">
    <location>
        <begin position="132"/>
        <end position="254"/>
    </location>
</feature>
<keyword evidence="5" id="KW-0813">Transport</keyword>
<dbReference type="InterPro" id="IPR013099">
    <property type="entry name" value="K_chnl_dom"/>
</dbReference>
<dbReference type="GO" id="GO:0008324">
    <property type="term" value="F:monoatomic cation transmembrane transporter activity"/>
    <property type="evidence" value="ECO:0007669"/>
    <property type="project" value="InterPro"/>
</dbReference>
<dbReference type="PROSITE" id="PS51201">
    <property type="entry name" value="RCK_N"/>
    <property type="match status" value="1"/>
</dbReference>
<reference evidence="5" key="1">
    <citation type="journal article" date="2020" name="mSystems">
        <title>Genome- and Community-Level Interaction Insights into Carbon Utilization and Element Cycling Functions of Hydrothermarchaeota in Hydrothermal Sediment.</title>
        <authorList>
            <person name="Zhou Z."/>
            <person name="Liu Y."/>
            <person name="Xu W."/>
            <person name="Pan J."/>
            <person name="Luo Z.H."/>
            <person name="Li M."/>
        </authorList>
    </citation>
    <scope>NUCLEOTIDE SEQUENCE [LARGE SCALE GENOMIC DNA]</scope>
    <source>
        <strain evidence="5">SpSt-477</strain>
    </source>
</reference>
<keyword evidence="2" id="KW-0472">Membrane</keyword>
<evidence type="ECO:0000256" key="1">
    <source>
        <dbReference type="ARBA" id="ARBA00004651"/>
    </source>
</evidence>
<dbReference type="Pfam" id="PF02080">
    <property type="entry name" value="TrkA_C"/>
    <property type="match status" value="1"/>
</dbReference>
<evidence type="ECO:0000259" key="4">
    <source>
        <dbReference type="PROSITE" id="PS51202"/>
    </source>
</evidence>
<dbReference type="SUPFAM" id="SSF51735">
    <property type="entry name" value="NAD(P)-binding Rossmann-fold domains"/>
    <property type="match status" value="1"/>
</dbReference>
<dbReference type="SUPFAM" id="SSF81324">
    <property type="entry name" value="Voltage-gated potassium channels"/>
    <property type="match status" value="1"/>
</dbReference>
<dbReference type="InterPro" id="IPR036291">
    <property type="entry name" value="NAD(P)-bd_dom_sf"/>
</dbReference>
<sequence>MRADPAVSPESPRFSLTKYPLAKELLERLVMPALLLAATFFFGTAGFLLIGRGQWSFFDCAYMTSITLTTVGYGEVLIGMDSDSRLFAMVVMWVGMGVTLYGVSTITAFLVERNLGRILKERRMEKRIAALKNHIIVCGAGNIGYNVIKELHTTNHPCVVIDGNQDRLQWVLEHFEHLLFLHGDATEEEILIRAGIQRAAGIVATLSEDSHNLLITVQARFVNPQIKIVTRCNERNLEDKFFRAGANYIVNPAFIGGMRMASEMIRPHVVTFLDRMLRGKDQSIRVEEVTIGKNSPWAGASLAEVDIHGRTGLIPFALKHPDQEDFRYNPSTEEVLQPGTVMIVIGSPTQLAALRQFCSG</sequence>
<gene>
    <name evidence="5" type="ORF">ENS29_03860</name>
</gene>
<dbReference type="Gene3D" id="3.30.70.1450">
    <property type="entry name" value="Regulator of K+ conductance, C-terminal domain"/>
    <property type="match status" value="1"/>
</dbReference>
<dbReference type="InterPro" id="IPR003148">
    <property type="entry name" value="RCK_N"/>
</dbReference>
<dbReference type="Pfam" id="PF07885">
    <property type="entry name" value="Ion_trans_2"/>
    <property type="match status" value="1"/>
</dbReference>
<dbReference type="InterPro" id="IPR006037">
    <property type="entry name" value="RCK_C"/>
</dbReference>
<name>A0A7C4RMI1_9BACT</name>
<keyword evidence="2" id="KW-0812">Transmembrane</keyword>